<comment type="caution">
    <text evidence="1">The sequence shown here is derived from an EMBL/GenBank/DDBJ whole genome shotgun (WGS) entry which is preliminary data.</text>
</comment>
<name>A0ACC0V378_9HYPO</name>
<sequence length="437" mass="47898">MARTRASKPTAKESSESPTPTSTKKIQLPASDANPSKLFILPTKASKDARIVTLPNPRTGQPSRYVACPNTGMYEFKRIAAQKSTPRSWLVEAPVKDQEGGHHSRGGQTVANADLFVATTIDPIFLLLPALAQTTNRTRSGDHESRFLMSDDHFDNLPGENSHLSELLRWDGGLRPLLESRMAAICDTVEAADESMFRLSDEKLATVLLNKARCLAAAGLPPSLEDKFVTKALESPLLTKTTVAIVEKREPPQAGNESSVSTPNTESNESQSTATTAETADTVTSAKSQPSTTATSFTEETADVVNAMVAPPDIINLQRLRTALKLILSSYVPSELESQVMAAIANLDIDSVDFKPLEEYLATLAKLRADAVASRSMGDYSRKRNRDEEEDEARLEKKRKAEEEKKKKAAESRSIRELKKVDTTGMKKMSDFFKKKT</sequence>
<protein>
    <submittedName>
        <fullName evidence="1">Uncharacterized protein</fullName>
    </submittedName>
</protein>
<accession>A0ACC0V378</accession>
<proteinExistence type="predicted"/>
<dbReference type="EMBL" id="CM047943">
    <property type="protein sequence ID" value="KAI9900752.1"/>
    <property type="molecule type" value="Genomic_DNA"/>
</dbReference>
<organism evidence="1 2">
    <name type="scientific">Trichothecium roseum</name>
    <dbReference type="NCBI Taxonomy" id="47278"/>
    <lineage>
        <taxon>Eukaryota</taxon>
        <taxon>Fungi</taxon>
        <taxon>Dikarya</taxon>
        <taxon>Ascomycota</taxon>
        <taxon>Pezizomycotina</taxon>
        <taxon>Sordariomycetes</taxon>
        <taxon>Hypocreomycetidae</taxon>
        <taxon>Hypocreales</taxon>
        <taxon>Hypocreales incertae sedis</taxon>
        <taxon>Trichothecium</taxon>
    </lineage>
</organism>
<reference evidence="1" key="1">
    <citation type="submission" date="2022-10" db="EMBL/GenBank/DDBJ databases">
        <title>Complete Genome of Trichothecium roseum strain YXFP-22015, a Plant Pathogen Isolated from Citrus.</title>
        <authorList>
            <person name="Wang Y."/>
            <person name="Zhu L."/>
        </authorList>
    </citation>
    <scope>NUCLEOTIDE SEQUENCE</scope>
    <source>
        <strain evidence="1">YXFP-22015</strain>
    </source>
</reference>
<dbReference type="Proteomes" id="UP001163324">
    <property type="component" value="Chromosome 4"/>
</dbReference>
<gene>
    <name evidence="1" type="ORF">N3K66_005014</name>
</gene>
<evidence type="ECO:0000313" key="2">
    <source>
        <dbReference type="Proteomes" id="UP001163324"/>
    </source>
</evidence>
<keyword evidence="2" id="KW-1185">Reference proteome</keyword>
<evidence type="ECO:0000313" key="1">
    <source>
        <dbReference type="EMBL" id="KAI9900752.1"/>
    </source>
</evidence>